<dbReference type="Proteomes" id="UP000813461">
    <property type="component" value="Unassembled WGS sequence"/>
</dbReference>
<dbReference type="EMBL" id="JAGMVJ010000013">
    <property type="protein sequence ID" value="KAH7083609.1"/>
    <property type="molecule type" value="Genomic_DNA"/>
</dbReference>
<comment type="caution">
    <text evidence="2">The sequence shown here is derived from an EMBL/GenBank/DDBJ whole genome shotgun (WGS) entry which is preliminary data.</text>
</comment>
<name>A0A8K0R487_9PLEO</name>
<proteinExistence type="predicted"/>
<accession>A0A8K0R487</accession>
<keyword evidence="3" id="KW-1185">Reference proteome</keyword>
<reference evidence="2" key="1">
    <citation type="journal article" date="2021" name="Nat. Commun.">
        <title>Genetic determinants of endophytism in the Arabidopsis root mycobiome.</title>
        <authorList>
            <person name="Mesny F."/>
            <person name="Miyauchi S."/>
            <person name="Thiergart T."/>
            <person name="Pickel B."/>
            <person name="Atanasova L."/>
            <person name="Karlsson M."/>
            <person name="Huettel B."/>
            <person name="Barry K.W."/>
            <person name="Haridas S."/>
            <person name="Chen C."/>
            <person name="Bauer D."/>
            <person name="Andreopoulos W."/>
            <person name="Pangilinan J."/>
            <person name="LaButti K."/>
            <person name="Riley R."/>
            <person name="Lipzen A."/>
            <person name="Clum A."/>
            <person name="Drula E."/>
            <person name="Henrissat B."/>
            <person name="Kohler A."/>
            <person name="Grigoriev I.V."/>
            <person name="Martin F.M."/>
            <person name="Hacquard S."/>
        </authorList>
    </citation>
    <scope>NUCLEOTIDE SEQUENCE</scope>
    <source>
        <strain evidence="2">MPI-SDFR-AT-0120</strain>
    </source>
</reference>
<feature type="signal peptide" evidence="1">
    <location>
        <begin position="1"/>
        <end position="18"/>
    </location>
</feature>
<dbReference type="OrthoDB" id="5230873at2759"/>
<evidence type="ECO:0000256" key="1">
    <source>
        <dbReference type="SAM" id="SignalP"/>
    </source>
</evidence>
<feature type="chain" id="PRO_5035430370" evidence="1">
    <location>
        <begin position="19"/>
        <end position="180"/>
    </location>
</feature>
<protein>
    <submittedName>
        <fullName evidence="2">Uncharacterized protein</fullName>
    </submittedName>
</protein>
<gene>
    <name evidence="2" type="ORF">FB567DRAFT_88175</name>
</gene>
<dbReference type="AlphaFoldDB" id="A0A8K0R487"/>
<sequence length="180" mass="19130">MTRLPLYILALMPVIALGMKKRSTVDAFGLFAYTEGFGGQPLFYANGYAYIGNASQSNSTDAATVMFETGPQDTWIASPNTTLSNSTTPSWSNVTLTLPGLAASDKRVGFTSTGNSSDGDVASGFIFYGATAMHVTNDGLESMFYALRISDQVSALYWNDTSLGQVPVVLRSLAPSNPPN</sequence>
<evidence type="ECO:0000313" key="2">
    <source>
        <dbReference type="EMBL" id="KAH7083609.1"/>
    </source>
</evidence>
<keyword evidence="1" id="KW-0732">Signal</keyword>
<organism evidence="2 3">
    <name type="scientific">Paraphoma chrysanthemicola</name>
    <dbReference type="NCBI Taxonomy" id="798071"/>
    <lineage>
        <taxon>Eukaryota</taxon>
        <taxon>Fungi</taxon>
        <taxon>Dikarya</taxon>
        <taxon>Ascomycota</taxon>
        <taxon>Pezizomycotina</taxon>
        <taxon>Dothideomycetes</taxon>
        <taxon>Pleosporomycetidae</taxon>
        <taxon>Pleosporales</taxon>
        <taxon>Pleosporineae</taxon>
        <taxon>Phaeosphaeriaceae</taxon>
        <taxon>Paraphoma</taxon>
    </lineage>
</organism>
<evidence type="ECO:0000313" key="3">
    <source>
        <dbReference type="Proteomes" id="UP000813461"/>
    </source>
</evidence>